<name>Q0FK24_SALBH</name>
<dbReference type="GO" id="GO:0006313">
    <property type="term" value="P:DNA transposition"/>
    <property type="evidence" value="ECO:0007669"/>
    <property type="project" value="InterPro"/>
</dbReference>
<gene>
    <name evidence="3" type="ORF">R2601_06308</name>
</gene>
<accession>Q0FK24</accession>
<reference evidence="3 4" key="1">
    <citation type="journal article" date="2010" name="J. Bacteriol.">
        <title>Genome sequences of Pelagibaca bermudensis HTCC2601T and Maritimibacter alkaliphilus HTCC2654T, the type strains of two marine Roseobacter genera.</title>
        <authorList>
            <person name="Thrash J.C."/>
            <person name="Cho J.C."/>
            <person name="Ferriera S."/>
            <person name="Johnson J."/>
            <person name="Vergin K.L."/>
            <person name="Giovannoni S.J."/>
        </authorList>
    </citation>
    <scope>NUCLEOTIDE SEQUENCE [LARGE SCALE GENOMIC DNA]</scope>
    <source>
        <strain evidence="4">DSM 26914 / JCM 13377 / KCTC 12554 / HTCC2601</strain>
    </source>
</reference>
<dbReference type="NCBIfam" id="NF033542">
    <property type="entry name" value="transpos_IS110"/>
    <property type="match status" value="1"/>
</dbReference>
<dbReference type="GO" id="GO:0004803">
    <property type="term" value="F:transposase activity"/>
    <property type="evidence" value="ECO:0007669"/>
    <property type="project" value="InterPro"/>
</dbReference>
<dbReference type="eggNOG" id="COG3547">
    <property type="taxonomic scope" value="Bacteria"/>
</dbReference>
<comment type="caution">
    <text evidence="3">The sequence shown here is derived from an EMBL/GenBank/DDBJ whole genome shotgun (WGS) entry which is preliminary data.</text>
</comment>
<protein>
    <submittedName>
        <fullName evidence="3">Transposase</fullName>
    </submittedName>
</protein>
<dbReference type="Pfam" id="PF02371">
    <property type="entry name" value="Transposase_20"/>
    <property type="match status" value="1"/>
</dbReference>
<feature type="non-terminal residue" evidence="3">
    <location>
        <position position="1"/>
    </location>
</feature>
<dbReference type="STRING" id="314265.R2601_06308"/>
<dbReference type="InterPro" id="IPR002525">
    <property type="entry name" value="Transp_IS110-like_N"/>
</dbReference>
<dbReference type="AlphaFoldDB" id="Q0FK24"/>
<dbReference type="GO" id="GO:0003677">
    <property type="term" value="F:DNA binding"/>
    <property type="evidence" value="ECO:0007669"/>
    <property type="project" value="InterPro"/>
</dbReference>
<dbReference type="InterPro" id="IPR047650">
    <property type="entry name" value="Transpos_IS110"/>
</dbReference>
<dbReference type="PANTHER" id="PTHR33055">
    <property type="entry name" value="TRANSPOSASE FOR INSERTION SEQUENCE ELEMENT IS1111A"/>
    <property type="match status" value="1"/>
</dbReference>
<proteinExistence type="predicted"/>
<dbReference type="Pfam" id="PF01548">
    <property type="entry name" value="DEDD_Tnp_IS110"/>
    <property type="match status" value="1"/>
</dbReference>
<evidence type="ECO:0000259" key="2">
    <source>
        <dbReference type="Pfam" id="PF02371"/>
    </source>
</evidence>
<dbReference type="EMBL" id="AATQ01000043">
    <property type="protein sequence ID" value="EAU44581.1"/>
    <property type="molecule type" value="Genomic_DNA"/>
</dbReference>
<evidence type="ECO:0000313" key="4">
    <source>
        <dbReference type="Proteomes" id="UP000006230"/>
    </source>
</evidence>
<feature type="domain" description="Transposase IS116/IS110/IS902 C-terminal" evidence="2">
    <location>
        <begin position="241"/>
        <end position="316"/>
    </location>
</feature>
<keyword evidence="4" id="KW-1185">Reference proteome</keyword>
<dbReference type="PANTHER" id="PTHR33055:SF3">
    <property type="entry name" value="PUTATIVE TRANSPOSASE FOR IS117-RELATED"/>
    <property type="match status" value="1"/>
</dbReference>
<dbReference type="Proteomes" id="UP000006230">
    <property type="component" value="Unassembled WGS sequence"/>
</dbReference>
<feature type="domain" description="Transposase IS110-like N-terminal" evidence="1">
    <location>
        <begin position="24"/>
        <end position="171"/>
    </location>
</feature>
<evidence type="ECO:0000259" key="1">
    <source>
        <dbReference type="Pfam" id="PF01548"/>
    </source>
</evidence>
<organism evidence="3 4">
    <name type="scientific">Salipiger bermudensis (strain DSM 26914 / JCM 13377 / KCTC 12554 / HTCC2601)</name>
    <name type="common">Pelagibaca bermudensis</name>
    <dbReference type="NCBI Taxonomy" id="314265"/>
    <lineage>
        <taxon>Bacteria</taxon>
        <taxon>Pseudomonadati</taxon>
        <taxon>Pseudomonadota</taxon>
        <taxon>Alphaproteobacteria</taxon>
        <taxon>Rhodobacterales</taxon>
        <taxon>Roseobacteraceae</taxon>
        <taxon>Salipiger</taxon>
    </lineage>
</organism>
<sequence length="393" mass="43421">RVRPVAGAEPQEWGRDHMQGSTFIGLDVHKATISVAVAMGERGGEVRHWGTVPHRPDYVRKLVEKLAASGGRLCFCYEAGPCGYGLHRQLVDMGHDCIVVAPSLIPVKTGDRVKTDRRDAVMLAKLHRAGELTAVWVPDAAHEAMRDLVRARATAMQVLGKARQHLQGFLLRHGRIYPGKKGWTVAYRRWLTTVRFEHPAQKIVFQDYVDAVSDAEVRVERLTTQIADLLPTWSLAPVVEAVQAMRGVAFIVAVTVVAEVGDFQRFDNPRQLMAYLGLTPSEYSSGATVRRGGITKAGSGLARRALIEGAWSYRMQARVSRKLHDRLEGLPKAVRDIAWKGQLRMCQRYRHLVAAGKAKVVVTTAIAREMVGFIWAIARAVTSPHDVGAPAHS</sequence>
<evidence type="ECO:0000313" key="3">
    <source>
        <dbReference type="EMBL" id="EAU44581.1"/>
    </source>
</evidence>
<dbReference type="HOGENOM" id="CLU_036902_1_1_5"/>
<dbReference type="InterPro" id="IPR003346">
    <property type="entry name" value="Transposase_20"/>
</dbReference>